<reference evidence="1 2" key="1">
    <citation type="submission" date="2020-07" db="EMBL/GenBank/DDBJ databases">
        <title>Genomic Encyclopedia of Type Strains, Phase IV (KMG-V): Genome sequencing to study the core and pangenomes of soil and plant-associated prokaryotes.</title>
        <authorList>
            <person name="Whitman W."/>
        </authorList>
    </citation>
    <scope>NUCLEOTIDE SEQUENCE [LARGE SCALE GENOMIC DNA]</scope>
    <source>
        <strain evidence="1 2">X4EP2</strain>
    </source>
</reference>
<comment type="caution">
    <text evidence="1">The sequence shown here is derived from an EMBL/GenBank/DDBJ whole genome shotgun (WGS) entry which is preliminary data.</text>
</comment>
<dbReference type="PANTHER" id="PTHR36452">
    <property type="entry name" value="CHROMOSOME 12, WHOLE GENOME SHOTGUN SEQUENCE"/>
    <property type="match status" value="1"/>
</dbReference>
<dbReference type="RefSeq" id="WP_179488101.1">
    <property type="nucleotide sequence ID" value="NZ_JACCCW010000001.1"/>
</dbReference>
<dbReference type="PANTHER" id="PTHR36452:SF1">
    <property type="entry name" value="DUF2461 DOMAIN-CONTAINING PROTEIN"/>
    <property type="match status" value="1"/>
</dbReference>
<proteinExistence type="predicted"/>
<dbReference type="Pfam" id="PF09365">
    <property type="entry name" value="DUF2461"/>
    <property type="match status" value="1"/>
</dbReference>
<evidence type="ECO:0000313" key="2">
    <source>
        <dbReference type="Proteomes" id="UP000589520"/>
    </source>
</evidence>
<keyword evidence="2" id="KW-1185">Reference proteome</keyword>
<protein>
    <submittedName>
        <fullName evidence="1">Uncharacterized protein (TIGR02453 family)</fullName>
    </submittedName>
</protein>
<evidence type="ECO:0000313" key="1">
    <source>
        <dbReference type="EMBL" id="NYF78580.1"/>
    </source>
</evidence>
<dbReference type="AlphaFoldDB" id="A0A7Y9TGB7"/>
<dbReference type="InterPro" id="IPR015996">
    <property type="entry name" value="UCP028451"/>
</dbReference>
<gene>
    <name evidence="1" type="ORF">HDF17_000867</name>
</gene>
<accession>A0A7Y9TGB7</accession>
<dbReference type="InterPro" id="IPR012808">
    <property type="entry name" value="CHP02453"/>
</dbReference>
<dbReference type="EMBL" id="JACCCW010000001">
    <property type="protein sequence ID" value="NYF78580.1"/>
    <property type="molecule type" value="Genomic_DNA"/>
</dbReference>
<dbReference type="NCBIfam" id="TIGR02453">
    <property type="entry name" value="TIGR02453 family protein"/>
    <property type="match status" value="1"/>
</dbReference>
<dbReference type="PIRSF" id="PIRSF028451">
    <property type="entry name" value="UCP028451"/>
    <property type="match status" value="1"/>
</dbReference>
<dbReference type="Proteomes" id="UP000589520">
    <property type="component" value="Unassembled WGS sequence"/>
</dbReference>
<sequence length="230" mass="26786">MPAHFTPEAFKFLRGLKRNNDRTWFNDRKHIYETQLKAPMLALITEINEHLLDFAPHHIRPAQKIMMRIYRDIRFSTDKRPYKLNVAAWWAREGLEKTSGGGYYLDLNNETITIAAGVYMPERDQLLAIRRHLLDHHEDFRRIVSNKKFKAAFNEFDGRKLTRAPKGFPTEHPALDLILHRQWGVSTHLPTGRALLPTLAKDIATHFRLAAPLVDLLNTPLTPKPRKPLF</sequence>
<organism evidence="1 2">
    <name type="scientific">Granulicella arctica</name>
    <dbReference type="NCBI Taxonomy" id="940613"/>
    <lineage>
        <taxon>Bacteria</taxon>
        <taxon>Pseudomonadati</taxon>
        <taxon>Acidobacteriota</taxon>
        <taxon>Terriglobia</taxon>
        <taxon>Terriglobales</taxon>
        <taxon>Acidobacteriaceae</taxon>
        <taxon>Granulicella</taxon>
    </lineage>
</organism>
<name>A0A7Y9TGB7_9BACT</name>